<dbReference type="AlphaFoldDB" id="A0A2P2CG86"/>
<feature type="compositionally biased region" description="Basic and acidic residues" evidence="1">
    <location>
        <begin position="1"/>
        <end position="23"/>
    </location>
</feature>
<gene>
    <name evidence="2" type="ORF">NOCA1240113</name>
</gene>
<sequence length="56" mass="6268">MKDKTGRGDDTSRPRKADKHDEPDVTADAGELPPIVVKRPPRLRSKRSDGDDDRRG</sequence>
<protein>
    <submittedName>
        <fullName evidence="2">Uncharacterized protein</fullName>
    </submittedName>
</protein>
<proteinExistence type="predicted"/>
<evidence type="ECO:0000256" key="1">
    <source>
        <dbReference type="SAM" id="MobiDB-lite"/>
    </source>
</evidence>
<accession>A0A2P2CG86</accession>
<evidence type="ECO:0000313" key="2">
    <source>
        <dbReference type="EMBL" id="CUR61010.1"/>
    </source>
</evidence>
<organism evidence="2">
    <name type="scientific">metagenome</name>
    <dbReference type="NCBI Taxonomy" id="256318"/>
    <lineage>
        <taxon>unclassified sequences</taxon>
        <taxon>metagenomes</taxon>
    </lineage>
</organism>
<feature type="compositionally biased region" description="Basic and acidic residues" evidence="1">
    <location>
        <begin position="46"/>
        <end position="56"/>
    </location>
</feature>
<reference evidence="2" key="1">
    <citation type="submission" date="2015-08" db="EMBL/GenBank/DDBJ databases">
        <authorList>
            <person name="Babu N.S."/>
            <person name="Beckwith C.J."/>
            <person name="Beseler K.G."/>
            <person name="Brison A."/>
            <person name="Carone J.V."/>
            <person name="Caskin T.P."/>
            <person name="Diamond M."/>
            <person name="Durham M.E."/>
            <person name="Foxe J.M."/>
            <person name="Go M."/>
            <person name="Henderson B.A."/>
            <person name="Jones I.B."/>
            <person name="McGettigan J.A."/>
            <person name="Micheletti S.J."/>
            <person name="Nasrallah M.E."/>
            <person name="Ortiz D."/>
            <person name="Piller C.R."/>
            <person name="Privatt S.R."/>
            <person name="Schneider S.L."/>
            <person name="Sharp S."/>
            <person name="Smith T.C."/>
            <person name="Stanton J.D."/>
            <person name="Ullery H.E."/>
            <person name="Wilson R.J."/>
            <person name="Serrano M.G."/>
            <person name="Buck G."/>
            <person name="Lee V."/>
            <person name="Wang Y."/>
            <person name="Carvalho R."/>
            <person name="Voegtly L."/>
            <person name="Shi R."/>
            <person name="Duckworth R."/>
            <person name="Johnson A."/>
            <person name="Loviza R."/>
            <person name="Walstead R."/>
            <person name="Shah Z."/>
            <person name="Kiflezghi M."/>
            <person name="Wade K."/>
            <person name="Ball S.L."/>
            <person name="Bradley K.W."/>
            <person name="Asai D.J."/>
            <person name="Bowman C.A."/>
            <person name="Russell D.A."/>
            <person name="Pope W.H."/>
            <person name="Jacobs-Sera D."/>
            <person name="Hendrix R.W."/>
            <person name="Hatfull G.F."/>
        </authorList>
    </citation>
    <scope>NUCLEOTIDE SEQUENCE</scope>
</reference>
<dbReference type="EMBL" id="CZKB01000017">
    <property type="protein sequence ID" value="CUR61010.1"/>
    <property type="molecule type" value="Genomic_DNA"/>
</dbReference>
<name>A0A2P2CG86_9ZZZZ</name>
<feature type="region of interest" description="Disordered" evidence="1">
    <location>
        <begin position="1"/>
        <end position="56"/>
    </location>
</feature>